<protein>
    <submittedName>
        <fullName evidence="5">Thiosulfate/3-mercaptopyruvate sulfurtransferase</fullName>
    </submittedName>
</protein>
<dbReference type="PROSITE" id="PS50206">
    <property type="entry name" value="RHODANESE_3"/>
    <property type="match status" value="2"/>
</dbReference>
<evidence type="ECO:0000259" key="4">
    <source>
        <dbReference type="PROSITE" id="PS50206"/>
    </source>
</evidence>
<dbReference type="InterPro" id="IPR001763">
    <property type="entry name" value="Rhodanese-like_dom"/>
</dbReference>
<feature type="region of interest" description="Disordered" evidence="3">
    <location>
        <begin position="189"/>
        <end position="214"/>
    </location>
</feature>
<name>A0A1H1RZE4_9ACTN</name>
<dbReference type="GO" id="GO:0004792">
    <property type="term" value="F:thiosulfate-cyanide sulfurtransferase activity"/>
    <property type="evidence" value="ECO:0007669"/>
    <property type="project" value="InterPro"/>
</dbReference>
<dbReference type="Gene3D" id="3.40.250.10">
    <property type="entry name" value="Rhodanese-like domain"/>
    <property type="match status" value="2"/>
</dbReference>
<reference evidence="5 6" key="1">
    <citation type="submission" date="2016-10" db="EMBL/GenBank/DDBJ databases">
        <authorList>
            <person name="de Groot N.N."/>
        </authorList>
    </citation>
    <scope>NUCLEOTIDE SEQUENCE [LARGE SCALE GENOMIC DNA]</scope>
    <source>
        <strain evidence="5 6">DSM 21741</strain>
    </source>
</reference>
<dbReference type="CDD" id="cd01448">
    <property type="entry name" value="TST_Repeat_1"/>
    <property type="match status" value="1"/>
</dbReference>
<keyword evidence="6" id="KW-1185">Reference proteome</keyword>
<dbReference type="InterPro" id="IPR001307">
    <property type="entry name" value="Thiosulphate_STrfase_CS"/>
</dbReference>
<dbReference type="PANTHER" id="PTHR11364">
    <property type="entry name" value="THIOSULFATE SULFERTANSFERASE"/>
    <property type="match status" value="1"/>
</dbReference>
<evidence type="ECO:0000256" key="2">
    <source>
        <dbReference type="ARBA" id="ARBA00022737"/>
    </source>
</evidence>
<sequence length="279" mass="28992">MSPEPTTPLISVDELAVRLQDPGPVVLADVRWTLGGPPGQPEYEAGHLPGAHWVDLEHELSGPVTGAGGRHPLPAADVLAAALSRIGVRTEVTVVVYDAATSLAAARLWWLLVDAGHPDVRVLDGGFAAWQRAGHPVETGPDRGAPAGDFVPRPGQLGRVDATGLADLLGSGTPVVDVRAAERFTGATEPYDPVAGHIPGAVNRPSPQNQTPEGRFRPAAEIAERFAGLDEPVLYCGSGITAAHTLLALRSAGLDGRIYPGSWSDWVSDASRPVATGPA</sequence>
<dbReference type="CDD" id="cd01449">
    <property type="entry name" value="TST_Repeat_2"/>
    <property type="match status" value="1"/>
</dbReference>
<dbReference type="PROSITE" id="PS00380">
    <property type="entry name" value="RHODANESE_1"/>
    <property type="match status" value="1"/>
</dbReference>
<dbReference type="EMBL" id="LT629749">
    <property type="protein sequence ID" value="SDS41092.1"/>
    <property type="molecule type" value="Genomic_DNA"/>
</dbReference>
<accession>A0A1H1RZE4</accession>
<dbReference type="SUPFAM" id="SSF52821">
    <property type="entry name" value="Rhodanese/Cell cycle control phosphatase"/>
    <property type="match status" value="2"/>
</dbReference>
<dbReference type="SMART" id="SM00450">
    <property type="entry name" value="RHOD"/>
    <property type="match status" value="2"/>
</dbReference>
<keyword evidence="5" id="KW-0670">Pyruvate</keyword>
<dbReference type="RefSeq" id="WP_231930447.1">
    <property type="nucleotide sequence ID" value="NZ_LT629749.1"/>
</dbReference>
<proteinExistence type="predicted"/>
<feature type="domain" description="Rhodanese" evidence="4">
    <location>
        <begin position="169"/>
        <end position="275"/>
    </location>
</feature>
<dbReference type="Proteomes" id="UP000199092">
    <property type="component" value="Chromosome I"/>
</dbReference>
<dbReference type="STRING" id="546871.SAMN04488543_1683"/>
<keyword evidence="1 5" id="KW-0808">Transferase</keyword>
<evidence type="ECO:0000313" key="5">
    <source>
        <dbReference type="EMBL" id="SDS41092.1"/>
    </source>
</evidence>
<dbReference type="Pfam" id="PF00581">
    <property type="entry name" value="Rhodanese"/>
    <property type="match status" value="2"/>
</dbReference>
<dbReference type="InterPro" id="IPR045078">
    <property type="entry name" value="TST/MPST-like"/>
</dbReference>
<organism evidence="5 6">
    <name type="scientific">Friedmanniella luteola</name>
    <dbReference type="NCBI Taxonomy" id="546871"/>
    <lineage>
        <taxon>Bacteria</taxon>
        <taxon>Bacillati</taxon>
        <taxon>Actinomycetota</taxon>
        <taxon>Actinomycetes</taxon>
        <taxon>Propionibacteriales</taxon>
        <taxon>Nocardioidaceae</taxon>
        <taxon>Friedmanniella</taxon>
    </lineage>
</organism>
<dbReference type="PANTHER" id="PTHR11364:SF27">
    <property type="entry name" value="SULFURTRANSFERASE"/>
    <property type="match status" value="1"/>
</dbReference>
<feature type="domain" description="Rhodanese" evidence="4">
    <location>
        <begin position="21"/>
        <end position="139"/>
    </location>
</feature>
<keyword evidence="2" id="KW-0677">Repeat</keyword>
<evidence type="ECO:0000256" key="1">
    <source>
        <dbReference type="ARBA" id="ARBA00022679"/>
    </source>
</evidence>
<evidence type="ECO:0000256" key="3">
    <source>
        <dbReference type="SAM" id="MobiDB-lite"/>
    </source>
</evidence>
<gene>
    <name evidence="5" type="ORF">SAMN04488543_1683</name>
</gene>
<dbReference type="InterPro" id="IPR036873">
    <property type="entry name" value="Rhodanese-like_dom_sf"/>
</dbReference>
<dbReference type="AlphaFoldDB" id="A0A1H1RZE4"/>
<evidence type="ECO:0000313" key="6">
    <source>
        <dbReference type="Proteomes" id="UP000199092"/>
    </source>
</evidence>